<dbReference type="InterPro" id="IPR009815">
    <property type="entry name" value="AcMNPV_AC11"/>
</dbReference>
<sequence length="361" mass="42765">MANHLLVCDYFSRKTPEQYLKNILEEYLCNDYKDELSCIERDVHTAQILMKTESWMLKMDEDSEEKDAEMSDSDEEEMSDSDEEETEDMTLEKRNKIFDNIAARLDLKQSRLILLNWFATNQVPDDTRDCIKNYLSKLRFCDIIYQRHGFNFTSNMWAGDGEGVGNEVSTFFEFPKISFNCVNIFVDIIKNYEKGQYSYLLQIAKVLNPHNDYCGWLYDKFCVISFLYTFNQNKNVIEITDILKYTDFFHLNQTTSLDSEKNIKKMYDLLYDKIYDYFFSHCTRNFINLMKYIIKREPTIPLNEIVISFGDHCLNEYIQNSFLIDSVIAKANTRCSRNKLFQILFCKTNSLIDKEILQIVA</sequence>
<dbReference type="EMBL" id="KX151395">
    <property type="protein sequence ID" value="APO13899.1"/>
    <property type="molecule type" value="Genomic_DNA"/>
</dbReference>
<feature type="region of interest" description="Disordered" evidence="1">
    <location>
        <begin position="60"/>
        <end position="89"/>
    </location>
</feature>
<evidence type="ECO:0000313" key="2">
    <source>
        <dbReference type="EMBL" id="APO13899.1"/>
    </source>
</evidence>
<dbReference type="KEGG" id="vg:30685019"/>
<evidence type="ECO:0000313" key="3">
    <source>
        <dbReference type="Proteomes" id="UP000204293"/>
    </source>
</evidence>
<reference evidence="2 3" key="1">
    <citation type="submission" date="2016-04" db="EMBL/GenBank/DDBJ databases">
        <title>Sequence analysis of the Plodia interpunctella granulovirus genome: Discovery of an unusual inhibitor-of-apoptosis (IAP) gene.</title>
        <authorList>
            <person name="Harrison R.L."/>
            <person name="Rowley D.L."/>
            <person name="Funk C.J."/>
        </authorList>
    </citation>
    <scope>NUCLEOTIDE SEQUENCE [LARGE SCALE GENOMIC DNA]</scope>
    <source>
        <strain evidence="2">Cambridge</strain>
    </source>
</reference>
<evidence type="ECO:0000256" key="1">
    <source>
        <dbReference type="SAM" id="MobiDB-lite"/>
    </source>
</evidence>
<dbReference type="Proteomes" id="UP000204293">
    <property type="component" value="Segment"/>
</dbReference>
<dbReference type="Pfam" id="PF07138">
    <property type="entry name" value="AcMNPV_AC11"/>
    <property type="match status" value="1"/>
</dbReference>
<dbReference type="RefSeq" id="YP_009330147.1">
    <property type="nucleotide sequence ID" value="NC_032255.1"/>
</dbReference>
<feature type="compositionally biased region" description="Acidic residues" evidence="1">
    <location>
        <begin position="61"/>
        <end position="89"/>
    </location>
</feature>
<proteinExistence type="predicted"/>
<keyword evidence="3" id="KW-1185">Reference proteome</keyword>
<accession>A0A1L5JGY4</accession>
<name>A0A1L5JGY4_9BBAC</name>
<protein>
    <submittedName>
        <fullName evidence="2">ORF15</fullName>
    </submittedName>
</protein>
<dbReference type="GeneID" id="30685019"/>
<organism evidence="2 3">
    <name type="scientific">Plodia interpunctella granulovirus</name>
    <dbReference type="NCBI Taxonomy" id="262175"/>
    <lineage>
        <taxon>Viruses</taxon>
        <taxon>Viruses incertae sedis</taxon>
        <taxon>Naldaviricetes</taxon>
        <taxon>Lefavirales</taxon>
        <taxon>Baculoviridae</taxon>
        <taxon>Betabaculovirus</taxon>
        <taxon>Betabaculovirus plinterpunctellae</taxon>
    </lineage>
</organism>